<comment type="similarity">
    <text evidence="3">Belongs to the AB hydrolase superfamily. MenH family.</text>
</comment>
<accession>A0A494YWM7</accession>
<sequence length="267" mass="30259">MYFSINDAKYWYEIHGQGIPVVLLHGFTGSTTTWKNFINTVDKQFQIITIDLPGHGKTQTSESRTVEACCRDLKQLFAFLHLDAFHLVGYSMGGRTALSFAMLYPEGILSLILESASPGLANVAERVARVKNDEGLAKRIETEGLEAFVSFWENIPLFETQRNLPEEVQHSIRRERLSQSPNGLAMSLRFMGTGKQPSWWDKLEGFSAPVLLIVGEHDEKYVEINKKMQSRFISCKLIKCEDAGHAIHVEKPKIFGKLVTEFILNHK</sequence>
<dbReference type="PANTHER" id="PTHR42916">
    <property type="entry name" value="2-SUCCINYL-5-ENOLPYRUVYL-6-HYDROXY-3-CYCLOHEXENE-1-CARBOXYLATE SYNTHASE"/>
    <property type="match status" value="1"/>
</dbReference>
<comment type="pathway">
    <text evidence="3">Quinol/quinone metabolism; menaquinone biosynthesis.</text>
</comment>
<dbReference type="NCBIfam" id="TIGR03695">
    <property type="entry name" value="menH_SHCHC"/>
    <property type="match status" value="1"/>
</dbReference>
<dbReference type="InterPro" id="IPR029058">
    <property type="entry name" value="AB_hydrolase_fold"/>
</dbReference>
<feature type="domain" description="AB hydrolase-1" evidence="4">
    <location>
        <begin position="20"/>
        <end position="252"/>
    </location>
</feature>
<dbReference type="UniPathway" id="UPA01057">
    <property type="reaction ID" value="UER00900"/>
</dbReference>
<keyword evidence="6" id="KW-1185">Reference proteome</keyword>
<evidence type="ECO:0000256" key="2">
    <source>
        <dbReference type="ARBA" id="ARBA00023239"/>
    </source>
</evidence>
<dbReference type="EMBL" id="RBZO01000020">
    <property type="protein sequence ID" value="RKQ14508.1"/>
    <property type="molecule type" value="Genomic_DNA"/>
</dbReference>
<keyword evidence="2 3" id="KW-0456">Lyase</keyword>
<protein>
    <recommendedName>
        <fullName evidence="3">Putative 2-succinyl-6-hydroxy-2,4-cyclohexadiene-1-carboxylate synthase</fullName>
        <shortName evidence="3">SHCHC synthase</shortName>
        <ecNumber evidence="3">4.2.99.20</ecNumber>
    </recommendedName>
</protein>
<comment type="catalytic activity">
    <reaction evidence="3">
        <text>5-enolpyruvoyl-6-hydroxy-2-succinyl-cyclohex-3-ene-1-carboxylate = (1R,6R)-6-hydroxy-2-succinyl-cyclohexa-2,4-diene-1-carboxylate + pyruvate</text>
        <dbReference type="Rhea" id="RHEA:25597"/>
        <dbReference type="ChEBI" id="CHEBI:15361"/>
        <dbReference type="ChEBI" id="CHEBI:58689"/>
        <dbReference type="ChEBI" id="CHEBI:58818"/>
        <dbReference type="EC" id="4.2.99.20"/>
    </reaction>
</comment>
<dbReference type="HAMAP" id="MF_01660">
    <property type="entry name" value="MenH"/>
    <property type="match status" value="1"/>
</dbReference>
<comment type="pathway">
    <text evidence="3">Quinol/quinone metabolism; 1,4-dihydroxy-2-naphthoate biosynthesis; 1,4-dihydroxy-2-naphthoate from chorismate: step 3/7.</text>
</comment>
<dbReference type="PRINTS" id="PR00412">
    <property type="entry name" value="EPOXHYDRLASE"/>
</dbReference>
<dbReference type="Pfam" id="PF00561">
    <property type="entry name" value="Abhydrolase_1"/>
    <property type="match status" value="1"/>
</dbReference>
<name>A0A494YWM7_9BACI</name>
<dbReference type="RefSeq" id="WP_121132409.1">
    <property type="nucleotide sequence ID" value="NZ_JBHUFK010000038.1"/>
</dbReference>
<dbReference type="EC" id="4.2.99.20" evidence="3"/>
<comment type="subunit">
    <text evidence="3">Monomer.</text>
</comment>
<dbReference type="InterPro" id="IPR000639">
    <property type="entry name" value="Epox_hydrolase-like"/>
</dbReference>
<dbReference type="Proteomes" id="UP000281813">
    <property type="component" value="Unassembled WGS sequence"/>
</dbReference>
<dbReference type="SUPFAM" id="SSF53474">
    <property type="entry name" value="alpha/beta-Hydrolases"/>
    <property type="match status" value="1"/>
</dbReference>
<proteinExistence type="inferred from homology"/>
<dbReference type="Gene3D" id="3.40.50.1820">
    <property type="entry name" value="alpha/beta hydrolase"/>
    <property type="match status" value="1"/>
</dbReference>
<dbReference type="PRINTS" id="PR00111">
    <property type="entry name" value="ABHYDROLASE"/>
</dbReference>
<evidence type="ECO:0000256" key="3">
    <source>
        <dbReference type="HAMAP-Rule" id="MF_01660"/>
    </source>
</evidence>
<dbReference type="InterPro" id="IPR000073">
    <property type="entry name" value="AB_hydrolase_1"/>
</dbReference>
<keyword evidence="1 3" id="KW-0474">Menaquinone biosynthesis</keyword>
<comment type="function">
    <text evidence="3">Catalyzes a proton abstraction reaction that results in 2,5-elimination of pyruvate from 2-succinyl-5-enolpyruvyl-6-hydroxy-3-cyclohexene-1-carboxylate (SEPHCHC) and the formation of 2-succinyl-6-hydroxy-2,4-cyclohexadiene-1-carboxylate (SHCHC).</text>
</comment>
<reference evidence="5 6" key="1">
    <citation type="journal article" date="2015" name="Antonie Van Leeuwenhoek">
        <title>Oceanobacillus bengalensis sp. nov., a bacterium isolated from seawater of the Bay of Bengal.</title>
        <authorList>
            <person name="Yongchang O."/>
            <person name="Xiang W."/>
            <person name="Wang G."/>
        </authorList>
    </citation>
    <scope>NUCLEOTIDE SEQUENCE [LARGE SCALE GENOMIC DNA]</scope>
    <source>
        <strain evidence="5 6">MCCC 1K00260</strain>
    </source>
</reference>
<evidence type="ECO:0000313" key="6">
    <source>
        <dbReference type="Proteomes" id="UP000281813"/>
    </source>
</evidence>
<dbReference type="UniPathway" id="UPA00079"/>
<comment type="caution">
    <text evidence="5">The sequence shown here is derived from an EMBL/GenBank/DDBJ whole genome shotgun (WGS) entry which is preliminary data.</text>
</comment>
<dbReference type="GO" id="GO:0070205">
    <property type="term" value="F:2-succinyl-6-hydroxy-2,4-cyclohexadiene-1-carboxylate synthase activity"/>
    <property type="evidence" value="ECO:0007669"/>
    <property type="project" value="UniProtKB-UniRule"/>
</dbReference>
<evidence type="ECO:0000256" key="1">
    <source>
        <dbReference type="ARBA" id="ARBA00022428"/>
    </source>
</evidence>
<organism evidence="5 6">
    <name type="scientific">Oceanobacillus bengalensis</name>
    <dbReference type="NCBI Taxonomy" id="1435466"/>
    <lineage>
        <taxon>Bacteria</taxon>
        <taxon>Bacillati</taxon>
        <taxon>Bacillota</taxon>
        <taxon>Bacilli</taxon>
        <taxon>Bacillales</taxon>
        <taxon>Bacillaceae</taxon>
        <taxon>Oceanobacillus</taxon>
    </lineage>
</organism>
<gene>
    <name evidence="3 5" type="primary">menH</name>
    <name evidence="5" type="ORF">D8M05_12805</name>
</gene>
<evidence type="ECO:0000313" key="5">
    <source>
        <dbReference type="EMBL" id="RKQ14508.1"/>
    </source>
</evidence>
<dbReference type="PANTHER" id="PTHR42916:SF1">
    <property type="entry name" value="PROTEIN PHYLLO, CHLOROPLASTIC"/>
    <property type="match status" value="1"/>
</dbReference>
<dbReference type="AlphaFoldDB" id="A0A494YWM7"/>
<dbReference type="GO" id="GO:0009234">
    <property type="term" value="P:menaquinone biosynthetic process"/>
    <property type="evidence" value="ECO:0007669"/>
    <property type="project" value="UniProtKB-UniRule"/>
</dbReference>
<evidence type="ECO:0000259" key="4">
    <source>
        <dbReference type="Pfam" id="PF00561"/>
    </source>
</evidence>
<dbReference type="InterPro" id="IPR022485">
    <property type="entry name" value="SHCHC_synthase_MenH"/>
</dbReference>
<dbReference type="OrthoDB" id="9808398at2"/>